<accession>A0A6J5KSP2</accession>
<reference evidence="1" key="1">
    <citation type="submission" date="2020-04" db="EMBL/GenBank/DDBJ databases">
        <authorList>
            <person name="Chiriac C."/>
            <person name="Salcher M."/>
            <person name="Ghai R."/>
            <person name="Kavagutti S V."/>
        </authorList>
    </citation>
    <scope>NUCLEOTIDE SEQUENCE</scope>
</reference>
<organism evidence="1">
    <name type="scientific">uncultured Caudovirales phage</name>
    <dbReference type="NCBI Taxonomy" id="2100421"/>
    <lineage>
        <taxon>Viruses</taxon>
        <taxon>Duplodnaviria</taxon>
        <taxon>Heunggongvirae</taxon>
        <taxon>Uroviricota</taxon>
        <taxon>Caudoviricetes</taxon>
        <taxon>Peduoviridae</taxon>
        <taxon>Maltschvirus</taxon>
        <taxon>Maltschvirus maltsch</taxon>
    </lineage>
</organism>
<protein>
    <submittedName>
        <fullName evidence="1">Uncharacterized protein</fullName>
    </submittedName>
</protein>
<evidence type="ECO:0000313" key="1">
    <source>
        <dbReference type="EMBL" id="CAB4123947.1"/>
    </source>
</evidence>
<proteinExistence type="predicted"/>
<dbReference type="EMBL" id="LR796174">
    <property type="protein sequence ID" value="CAB4123947.1"/>
    <property type="molecule type" value="Genomic_DNA"/>
</dbReference>
<name>A0A6J5KSP2_9CAUD</name>
<sequence>MKIFKKDGQHQPTKLEQRIASIGTAELVTYVETSLFGIGKNIAGSGPKTDSSYLEAEENAVALLAIVRELKKRASNVL</sequence>
<gene>
    <name evidence="1" type="ORF">UFOVP46_136</name>
</gene>